<evidence type="ECO:0000313" key="9">
    <source>
        <dbReference type="EMBL" id="CAA0112365.1"/>
    </source>
</evidence>
<dbReference type="EMBL" id="CACSII010000016">
    <property type="protein sequence ID" value="CAA0112365.1"/>
    <property type="molecule type" value="Genomic_DNA"/>
</dbReference>
<keyword evidence="2" id="KW-1003">Cell membrane</keyword>
<dbReference type="PROSITE" id="PS50156">
    <property type="entry name" value="SSD"/>
    <property type="match status" value="2"/>
</dbReference>
<accession>A0A5S9Q0B8</accession>
<evidence type="ECO:0000313" key="10">
    <source>
        <dbReference type="Proteomes" id="UP000434580"/>
    </source>
</evidence>
<dbReference type="PANTHER" id="PTHR33406:SF12">
    <property type="entry name" value="BLR2997 PROTEIN"/>
    <property type="match status" value="1"/>
</dbReference>
<keyword evidence="4 7" id="KW-1133">Transmembrane helix</keyword>
<feature type="compositionally biased region" description="Polar residues" evidence="6">
    <location>
        <begin position="802"/>
        <end position="819"/>
    </location>
</feature>
<keyword evidence="5 7" id="KW-0472">Membrane</keyword>
<feature type="transmembrane region" description="Helical" evidence="7">
    <location>
        <begin position="729"/>
        <end position="754"/>
    </location>
</feature>
<feature type="transmembrane region" description="Helical" evidence="7">
    <location>
        <begin position="766"/>
        <end position="791"/>
    </location>
</feature>
<dbReference type="Proteomes" id="UP000434580">
    <property type="component" value="Unassembled WGS sequence"/>
</dbReference>
<name>A0A5S9Q0B8_9GAMM</name>
<feature type="transmembrane region" description="Helical" evidence="7">
    <location>
        <begin position="638"/>
        <end position="657"/>
    </location>
</feature>
<feature type="region of interest" description="Disordered" evidence="6">
    <location>
        <begin position="800"/>
        <end position="819"/>
    </location>
</feature>
<feature type="transmembrane region" description="Helical" evidence="7">
    <location>
        <begin position="353"/>
        <end position="372"/>
    </location>
</feature>
<dbReference type="Pfam" id="PF03176">
    <property type="entry name" value="MMPL"/>
    <property type="match status" value="2"/>
</dbReference>
<dbReference type="SUPFAM" id="SSF82866">
    <property type="entry name" value="Multidrug efflux transporter AcrB transmembrane domain"/>
    <property type="match status" value="2"/>
</dbReference>
<gene>
    <name evidence="9" type="ORF">DPBNPPHM_01591</name>
</gene>
<comment type="subcellular location">
    <subcellularLocation>
        <location evidence="1">Cell membrane</location>
        <topology evidence="1">Multi-pass membrane protein</topology>
    </subcellularLocation>
</comment>
<feature type="domain" description="SSD" evidence="8">
    <location>
        <begin position="662"/>
        <end position="790"/>
    </location>
</feature>
<organism evidence="9 10">
    <name type="scientific">BD1-7 clade bacterium</name>
    <dbReference type="NCBI Taxonomy" id="2029982"/>
    <lineage>
        <taxon>Bacteria</taxon>
        <taxon>Pseudomonadati</taxon>
        <taxon>Pseudomonadota</taxon>
        <taxon>Gammaproteobacteria</taxon>
        <taxon>Cellvibrionales</taxon>
        <taxon>Spongiibacteraceae</taxon>
        <taxon>BD1-7 clade</taxon>
    </lineage>
</organism>
<feature type="transmembrane region" description="Helical" evidence="7">
    <location>
        <begin position="255"/>
        <end position="274"/>
    </location>
</feature>
<feature type="transmembrane region" description="Helical" evidence="7">
    <location>
        <begin position="281"/>
        <end position="305"/>
    </location>
</feature>
<feature type="transmembrane region" description="Helical" evidence="7">
    <location>
        <begin position="311"/>
        <end position="332"/>
    </location>
</feature>
<feature type="transmembrane region" description="Helical" evidence="7">
    <location>
        <begin position="49"/>
        <end position="71"/>
    </location>
</feature>
<keyword evidence="3 7" id="KW-0812">Transmembrane</keyword>
<dbReference type="InterPro" id="IPR004869">
    <property type="entry name" value="MMPL_dom"/>
</dbReference>
<feature type="transmembrane region" description="Helical" evidence="7">
    <location>
        <begin position="384"/>
        <end position="409"/>
    </location>
</feature>
<proteinExistence type="predicted"/>
<feature type="transmembrane region" description="Helical" evidence="7">
    <location>
        <begin position="690"/>
        <end position="708"/>
    </location>
</feature>
<protein>
    <recommendedName>
        <fullName evidence="8">SSD domain-containing protein</fullName>
    </recommendedName>
</protein>
<feature type="transmembrane region" description="Helical" evidence="7">
    <location>
        <begin position="223"/>
        <end position="243"/>
    </location>
</feature>
<evidence type="ECO:0000256" key="2">
    <source>
        <dbReference type="ARBA" id="ARBA00022475"/>
    </source>
</evidence>
<reference evidence="9 10" key="1">
    <citation type="submission" date="2019-11" db="EMBL/GenBank/DDBJ databases">
        <authorList>
            <person name="Holert J."/>
        </authorList>
    </citation>
    <scope>NUCLEOTIDE SEQUENCE [LARGE SCALE GENOMIC DNA]</scope>
    <source>
        <strain evidence="9">BC5_2</strain>
    </source>
</reference>
<dbReference type="InterPro" id="IPR050545">
    <property type="entry name" value="Mycobact_MmpL"/>
</dbReference>
<evidence type="ECO:0000256" key="6">
    <source>
        <dbReference type="SAM" id="MobiDB-lite"/>
    </source>
</evidence>
<evidence type="ECO:0000256" key="5">
    <source>
        <dbReference type="ARBA" id="ARBA00023136"/>
    </source>
</evidence>
<feature type="domain" description="SSD" evidence="8">
    <location>
        <begin position="281"/>
        <end position="406"/>
    </location>
</feature>
<evidence type="ECO:0000259" key="8">
    <source>
        <dbReference type="PROSITE" id="PS50156"/>
    </source>
</evidence>
<sequence>MAVFFALNGTDRFLKGGFMSYQRREPRSGDPAQSGLGYQFGVWVADHPFLVLALCLLLAGVVGSGASKLGFNQDYRAFFSDDNPELNAFEQMQQTYARSDTLFFTIKPNEGQSVFEPAVAGAIRELTDQAWQLPFSIRVDSVANFQNTYAEDDDLIVEDLMEDPAQIDANEFAAIRDIALSEPALIDLLVDKNANVTGVLVTFNFPGKTIEEMPSAANGARELVAAIEANYPVSILTTGTVMVNDAFVQSSADDAMTLVPLMYLMIILITWLLLRSVWATLATLAVLILSVVTGMGGGGWAGILLTPPSASAPTIITTLAVADSIHYLVTLLQGMRRGLSKRDAVIESMRVNLQPIFLTSLTTAVGFLTMNLSDAPPFNDLGNITAIGVVAAFVFSVSFLPALVILLPLKVSGGEQRQHLATIMADLVNWTVARKYRVLLVGGLLSASFIALIPLNNVNDNLVGYFDETTQIRQHTDATVEQLTGVYQVQFSLDAGDANGVSDPEFIQKVDVFAQWLREQPETMHVLSISDTFKRLNRNLHGDDDAFHRIPDSRESAAQYLLLYEMSLPFGLDLNNQLSADKSSTRIIATVKSLDSSPLIEFSRRAETWLQTHTGLTAIGIGPPVMFAYISERNIESMFYSTGIAIVAIALIIMLALRSIRIGLISLIPNLLPAAIAFGVWAIFVGQVNVAVSAVLGMTLGIVVDDAVHILSKYMRARRDYGYDAHQSLVYAFEQVGPAIVVTTVILTAGFSVLAQSTFAMNEYMATLTAITVVVALVADVFLLPVLLVLLDRRSVLDTDPSDQVSVPTGTPLSQSGAD</sequence>
<dbReference type="GO" id="GO:0005886">
    <property type="term" value="C:plasma membrane"/>
    <property type="evidence" value="ECO:0007669"/>
    <property type="project" value="UniProtKB-SubCell"/>
</dbReference>
<evidence type="ECO:0000256" key="7">
    <source>
        <dbReference type="SAM" id="Phobius"/>
    </source>
</evidence>
<feature type="transmembrane region" description="Helical" evidence="7">
    <location>
        <begin position="664"/>
        <end position="684"/>
    </location>
</feature>
<dbReference type="PANTHER" id="PTHR33406">
    <property type="entry name" value="MEMBRANE PROTEIN MJ1562-RELATED"/>
    <property type="match status" value="1"/>
</dbReference>
<dbReference type="Gene3D" id="1.20.1640.10">
    <property type="entry name" value="Multidrug efflux transporter AcrB transmembrane domain"/>
    <property type="match status" value="2"/>
</dbReference>
<evidence type="ECO:0000256" key="3">
    <source>
        <dbReference type="ARBA" id="ARBA00022692"/>
    </source>
</evidence>
<feature type="transmembrane region" description="Helical" evidence="7">
    <location>
        <begin position="438"/>
        <end position="455"/>
    </location>
</feature>
<evidence type="ECO:0000256" key="1">
    <source>
        <dbReference type="ARBA" id="ARBA00004651"/>
    </source>
</evidence>
<dbReference type="AlphaFoldDB" id="A0A5S9Q0B8"/>
<evidence type="ECO:0000256" key="4">
    <source>
        <dbReference type="ARBA" id="ARBA00022989"/>
    </source>
</evidence>
<dbReference type="InterPro" id="IPR000731">
    <property type="entry name" value="SSD"/>
</dbReference>